<accession>A0A8C4YJ39</accession>
<reference evidence="3" key="3">
    <citation type="submission" date="2025-09" db="UniProtKB">
        <authorList>
            <consortium name="Ensembl"/>
        </authorList>
    </citation>
    <scope>IDENTIFICATION</scope>
</reference>
<evidence type="ECO:0000313" key="3">
    <source>
        <dbReference type="Ensembl" id="ENSGEVP00005026188.1"/>
    </source>
</evidence>
<dbReference type="Pfam" id="PF07679">
    <property type="entry name" value="I-set"/>
    <property type="match status" value="1"/>
</dbReference>
<dbReference type="InterPro" id="IPR007110">
    <property type="entry name" value="Ig-like_dom"/>
</dbReference>
<sequence>ATGVSLKIFFLSPKPKIQWFFNGVKLTSSTDHKFVFDGSDYSLIILYTKSEDEGEYTCIASNKYGETACSAYLKVKPKEIGEVYKKSVVELEVKKPLEKKTNPSPPCFVKEVEPVQCVQSLPVVFEYTVLGEPVPEVQWFKGSHQIFSNVYYTVVHNPDGSGSLTVDSLLEVSHSAASMQQETVLAQQAAVLESPEAAESLDVCPQAAETGVSTAKQLPPAAFTTNEVLEHPSVLEPCLEPMKSPPVTELPGSELQVGPAICLP</sequence>
<dbReference type="GeneTree" id="ENSGT01120000273063"/>
<name>A0A8C4YJ39_9SAUR</name>
<dbReference type="InterPro" id="IPR036179">
    <property type="entry name" value="Ig-like_dom_sf"/>
</dbReference>
<dbReference type="PROSITE" id="PS50835">
    <property type="entry name" value="IG_LIKE"/>
    <property type="match status" value="1"/>
</dbReference>
<dbReference type="InterPro" id="IPR013098">
    <property type="entry name" value="Ig_I-set"/>
</dbReference>
<dbReference type="GO" id="GO:0055013">
    <property type="term" value="P:cardiac muscle cell development"/>
    <property type="evidence" value="ECO:0007669"/>
    <property type="project" value="UniProtKB-ARBA"/>
</dbReference>
<dbReference type="Ensembl" id="ENSGEVT00005027553.1">
    <property type="protein sequence ID" value="ENSGEVP00005026188.1"/>
    <property type="gene ID" value="ENSGEVG00005018576.1"/>
</dbReference>
<dbReference type="AlphaFoldDB" id="A0A8C4YJ39"/>
<proteinExistence type="predicted"/>
<dbReference type="InterPro" id="IPR013783">
    <property type="entry name" value="Ig-like_fold"/>
</dbReference>
<dbReference type="OrthoDB" id="9383393at2759"/>
<reference evidence="3" key="2">
    <citation type="submission" date="2025-08" db="UniProtKB">
        <authorList>
            <consortium name="Ensembl"/>
        </authorList>
    </citation>
    <scope>IDENTIFICATION</scope>
</reference>
<dbReference type="CDD" id="cd00096">
    <property type="entry name" value="Ig"/>
    <property type="match status" value="1"/>
</dbReference>
<dbReference type="SUPFAM" id="SSF48726">
    <property type="entry name" value="Immunoglobulin"/>
    <property type="match status" value="2"/>
</dbReference>
<dbReference type="FunFam" id="2.60.40.10:FF:000107">
    <property type="entry name" value="Myosin, light chain kinase a"/>
    <property type="match status" value="1"/>
</dbReference>
<keyword evidence="1" id="KW-0393">Immunoglobulin domain</keyword>
<evidence type="ECO:0000313" key="4">
    <source>
        <dbReference type="Proteomes" id="UP000694390"/>
    </source>
</evidence>
<keyword evidence="4" id="KW-1185">Reference proteome</keyword>
<feature type="domain" description="Ig-like" evidence="2">
    <location>
        <begin position="1"/>
        <end position="76"/>
    </location>
</feature>
<reference evidence="3" key="1">
    <citation type="submission" date="2019-06" db="EMBL/GenBank/DDBJ databases">
        <title>G10K-VGP Goodes thornscrub tortoise genome, primary haplotype.</title>
        <authorList>
            <person name="Murphy B."/>
            <person name="Edwards T."/>
            <person name="Rhie A."/>
            <person name="Koren S."/>
            <person name="Phillippy A."/>
            <person name="Fedrigo O."/>
            <person name="Haase B."/>
            <person name="Mountcastle J."/>
            <person name="Lewin H."/>
            <person name="Damas J."/>
            <person name="Howe K."/>
            <person name="Formenti G."/>
            <person name="Myers G."/>
            <person name="Durbin R."/>
            <person name="Jarvis E.D."/>
        </authorList>
    </citation>
    <scope>NUCLEOTIDE SEQUENCE [LARGE SCALE GENOMIC DNA]</scope>
</reference>
<dbReference type="Gene3D" id="2.60.40.10">
    <property type="entry name" value="Immunoglobulins"/>
    <property type="match status" value="2"/>
</dbReference>
<dbReference type="GO" id="GO:0003007">
    <property type="term" value="P:heart morphogenesis"/>
    <property type="evidence" value="ECO:0007669"/>
    <property type="project" value="UniProtKB-ARBA"/>
</dbReference>
<evidence type="ECO:0000256" key="1">
    <source>
        <dbReference type="ARBA" id="ARBA00023319"/>
    </source>
</evidence>
<protein>
    <recommendedName>
        <fullName evidence="2">Ig-like domain-containing protein</fullName>
    </recommendedName>
</protein>
<organism evidence="3 4">
    <name type="scientific">Gopherus evgoodei</name>
    <name type="common">Goodes thornscrub tortoise</name>
    <dbReference type="NCBI Taxonomy" id="1825980"/>
    <lineage>
        <taxon>Eukaryota</taxon>
        <taxon>Metazoa</taxon>
        <taxon>Chordata</taxon>
        <taxon>Craniata</taxon>
        <taxon>Vertebrata</taxon>
        <taxon>Euteleostomi</taxon>
        <taxon>Archelosauria</taxon>
        <taxon>Testudinata</taxon>
        <taxon>Testudines</taxon>
        <taxon>Cryptodira</taxon>
        <taxon>Durocryptodira</taxon>
        <taxon>Testudinoidea</taxon>
        <taxon>Testudinidae</taxon>
        <taxon>Gopherus</taxon>
    </lineage>
</organism>
<dbReference type="Proteomes" id="UP000694390">
    <property type="component" value="Chromosome 11"/>
</dbReference>
<evidence type="ECO:0000259" key="2">
    <source>
        <dbReference type="PROSITE" id="PS50835"/>
    </source>
</evidence>
<dbReference type="PANTHER" id="PTHR47633">
    <property type="entry name" value="IMMUNOGLOBULIN"/>
    <property type="match status" value="1"/>
</dbReference>